<protein>
    <submittedName>
        <fullName evidence="2">Uncharacterized protein</fullName>
    </submittedName>
</protein>
<proteinExistence type="predicted"/>
<sequence length="74" mass="7630">MDHGAVLATFSPSSRTHMGGASASSQRLYPLSKPPVQPPVQPRLPPASTPQPHTQTDPEPLPTPPTAPATDLGG</sequence>
<name>A0AAV2MET5_KNICA</name>
<dbReference type="Proteomes" id="UP001497482">
    <property type="component" value="Chromosome 7"/>
</dbReference>
<feature type="compositionally biased region" description="Polar residues" evidence="1">
    <location>
        <begin position="10"/>
        <end position="27"/>
    </location>
</feature>
<dbReference type="EMBL" id="OZ035829">
    <property type="protein sequence ID" value="CAL1611897.1"/>
    <property type="molecule type" value="Genomic_DNA"/>
</dbReference>
<accession>A0AAV2MET5</accession>
<evidence type="ECO:0000313" key="2">
    <source>
        <dbReference type="EMBL" id="CAL1611897.1"/>
    </source>
</evidence>
<feature type="compositionally biased region" description="Pro residues" evidence="1">
    <location>
        <begin position="32"/>
        <end position="49"/>
    </location>
</feature>
<reference evidence="2 3" key="1">
    <citation type="submission" date="2024-04" db="EMBL/GenBank/DDBJ databases">
        <authorList>
            <person name="Waldvogel A.-M."/>
            <person name="Schoenle A."/>
        </authorList>
    </citation>
    <scope>NUCLEOTIDE SEQUENCE [LARGE SCALE GENOMIC DNA]</scope>
</reference>
<dbReference type="AlphaFoldDB" id="A0AAV2MET5"/>
<organism evidence="2 3">
    <name type="scientific">Knipowitschia caucasica</name>
    <name type="common">Caucasian dwarf goby</name>
    <name type="synonym">Pomatoschistus caucasicus</name>
    <dbReference type="NCBI Taxonomy" id="637954"/>
    <lineage>
        <taxon>Eukaryota</taxon>
        <taxon>Metazoa</taxon>
        <taxon>Chordata</taxon>
        <taxon>Craniata</taxon>
        <taxon>Vertebrata</taxon>
        <taxon>Euteleostomi</taxon>
        <taxon>Actinopterygii</taxon>
        <taxon>Neopterygii</taxon>
        <taxon>Teleostei</taxon>
        <taxon>Neoteleostei</taxon>
        <taxon>Acanthomorphata</taxon>
        <taxon>Gobiaria</taxon>
        <taxon>Gobiiformes</taxon>
        <taxon>Gobioidei</taxon>
        <taxon>Gobiidae</taxon>
        <taxon>Gobiinae</taxon>
        <taxon>Knipowitschia</taxon>
    </lineage>
</organism>
<evidence type="ECO:0000256" key="1">
    <source>
        <dbReference type="SAM" id="MobiDB-lite"/>
    </source>
</evidence>
<evidence type="ECO:0000313" key="3">
    <source>
        <dbReference type="Proteomes" id="UP001497482"/>
    </source>
</evidence>
<feature type="region of interest" description="Disordered" evidence="1">
    <location>
        <begin position="1"/>
        <end position="74"/>
    </location>
</feature>
<gene>
    <name evidence="2" type="ORF">KC01_LOCUS38285</name>
</gene>
<keyword evidence="3" id="KW-1185">Reference proteome</keyword>